<feature type="region of interest" description="Disordered" evidence="8">
    <location>
        <begin position="501"/>
        <end position="522"/>
    </location>
</feature>
<feature type="transmembrane region" description="Helical" evidence="9">
    <location>
        <begin position="441"/>
        <end position="459"/>
    </location>
</feature>
<feature type="compositionally biased region" description="Basic and acidic residues" evidence="8">
    <location>
        <begin position="546"/>
        <end position="555"/>
    </location>
</feature>
<gene>
    <name evidence="12" type="ORF">MAR_037271</name>
</gene>
<keyword evidence="6" id="KW-0325">Glycoprotein</keyword>
<dbReference type="Proteomes" id="UP001164746">
    <property type="component" value="Chromosome 13"/>
</dbReference>
<evidence type="ECO:0000256" key="2">
    <source>
        <dbReference type="ARBA" id="ARBA00022737"/>
    </source>
</evidence>
<feature type="region of interest" description="Disordered" evidence="8">
    <location>
        <begin position="596"/>
        <end position="724"/>
    </location>
</feature>
<evidence type="ECO:0000256" key="1">
    <source>
        <dbReference type="ARBA" id="ARBA00022692"/>
    </source>
</evidence>
<keyword evidence="5" id="KW-1015">Disulfide bond</keyword>
<evidence type="ECO:0000256" key="8">
    <source>
        <dbReference type="SAM" id="MobiDB-lite"/>
    </source>
</evidence>
<name>A0ABY7FN86_MYAAR</name>
<feature type="domain" description="LNR" evidence="11">
    <location>
        <begin position="152"/>
        <end position="191"/>
    </location>
</feature>
<dbReference type="SUPFAM" id="SSF90193">
    <property type="entry name" value="Notch domain"/>
    <property type="match status" value="1"/>
</dbReference>
<keyword evidence="3 9" id="KW-1133">Transmembrane helix</keyword>
<organism evidence="12 13">
    <name type="scientific">Mya arenaria</name>
    <name type="common">Soft-shell clam</name>
    <dbReference type="NCBI Taxonomy" id="6604"/>
    <lineage>
        <taxon>Eukaryota</taxon>
        <taxon>Metazoa</taxon>
        <taxon>Spiralia</taxon>
        <taxon>Lophotrochozoa</taxon>
        <taxon>Mollusca</taxon>
        <taxon>Bivalvia</taxon>
        <taxon>Autobranchia</taxon>
        <taxon>Heteroconchia</taxon>
        <taxon>Euheterodonta</taxon>
        <taxon>Imparidentia</taxon>
        <taxon>Neoheterodontei</taxon>
        <taxon>Myida</taxon>
        <taxon>Myoidea</taxon>
        <taxon>Myidae</taxon>
        <taxon>Mya</taxon>
    </lineage>
</organism>
<evidence type="ECO:0000256" key="6">
    <source>
        <dbReference type="ARBA" id="ARBA00023180"/>
    </source>
</evidence>
<evidence type="ECO:0000256" key="7">
    <source>
        <dbReference type="ARBA" id="ARBA00046288"/>
    </source>
</evidence>
<dbReference type="InterPro" id="IPR000800">
    <property type="entry name" value="Notch_dom"/>
</dbReference>
<evidence type="ECO:0000256" key="5">
    <source>
        <dbReference type="ARBA" id="ARBA00023157"/>
    </source>
</evidence>
<evidence type="ECO:0000313" key="12">
    <source>
        <dbReference type="EMBL" id="WAR23602.1"/>
    </source>
</evidence>
<keyword evidence="13" id="KW-1185">Reference proteome</keyword>
<protein>
    <submittedName>
        <fullName evidence="12">NOTC1-like protein</fullName>
    </submittedName>
</protein>
<evidence type="ECO:0000256" key="9">
    <source>
        <dbReference type="SAM" id="Phobius"/>
    </source>
</evidence>
<dbReference type="EMBL" id="CP111024">
    <property type="protein sequence ID" value="WAR23602.1"/>
    <property type="molecule type" value="Genomic_DNA"/>
</dbReference>
<feature type="compositionally biased region" description="Basic and acidic residues" evidence="8">
    <location>
        <begin position="623"/>
        <end position="635"/>
    </location>
</feature>
<feature type="compositionally biased region" description="Polar residues" evidence="8">
    <location>
        <begin position="504"/>
        <end position="513"/>
    </location>
</feature>
<keyword evidence="2" id="KW-0677">Repeat</keyword>
<dbReference type="PANTHER" id="PTHR24035">
    <property type="entry name" value="MULTIPLE EPIDERMAL GROWTH FACTOR-LIKE DOMAINS PROTEIN"/>
    <property type="match status" value="1"/>
</dbReference>
<feature type="compositionally biased region" description="Low complexity" evidence="8">
    <location>
        <begin position="681"/>
        <end position="700"/>
    </location>
</feature>
<evidence type="ECO:0000256" key="10">
    <source>
        <dbReference type="SAM" id="SignalP"/>
    </source>
</evidence>
<evidence type="ECO:0000256" key="4">
    <source>
        <dbReference type="ARBA" id="ARBA00023136"/>
    </source>
</evidence>
<keyword evidence="1 9" id="KW-0812">Transmembrane</keyword>
<feature type="transmembrane region" description="Helical" evidence="9">
    <location>
        <begin position="413"/>
        <end position="432"/>
    </location>
</feature>
<proteinExistence type="predicted"/>
<dbReference type="PANTHER" id="PTHR24035:SF109">
    <property type="entry name" value="PROTEIN DRAPER"/>
    <property type="match status" value="1"/>
</dbReference>
<evidence type="ECO:0000259" key="11">
    <source>
        <dbReference type="PROSITE" id="PS50258"/>
    </source>
</evidence>
<dbReference type="InterPro" id="IPR052108">
    <property type="entry name" value="MEGF/SIB"/>
</dbReference>
<keyword evidence="4 9" id="KW-0472">Membrane</keyword>
<sequence length="769" mass="82677">MDFNAMKLVLIGILSLLFLNNVAMGSTVQTTVAPTNPLDNIDTTVETIDVTGPLCNISLTCPSSYCNLHNTKNCTVEVKDGQAVYKCLCQSVFWIVCNGTSNCNFTTKPFPDTNTTDDCEMRFADGYLETKCSSEDMLFDGNDAIVHKLTDCSPFFDTVCTGKFGNNVCDPECDNADCLYDGWDCAENHDDTLDKQLPGGVVIDFARRPKSGKTAYMKVRAENFTTVANVTRFLAGAIAKLPYLIDYVTDVFVCEAGMWNPSTKCSQKCGSTCLPQGDEICHWETGACLHGCNDGFYGGTCSMACPPGCKDTCYVKGTCTCSDGRLWSNQTNSCQCQHGWFGSRCTEKCNSNCEGGGCIEVSGACAMGCISGYYGPDCSKECVGCDNCDEKGTCPLKPEKKTGNGGDNSEGPVVVTFIVVLLLSPVVVLACLNDDSNSDSVVIAIVVVAVLVLCIYVFVVCICKSDCQRAKRRRRGQSGEYPIEDDDDVIKDPVPESEAFLSATGVSGLQPTSPKVGRSKDMIDMDIMEVPAVYDGRKSGPTLEPLQKEPKDGSPESRQPADGASEAEPEAHVNDRGRFASSVVIEVDGKGRLLSITDRDQVPSPSALKEAPDDEVFSVEINDAEKSHDFPHIDEDITPPQSPLGESRAPLASEENILNDLGPRMSVKSGGSEDKNRKGSSRSTSSSSTNSSRKSSSMKSGSRKSSSRTSSSSSHSSRDESNKEHGYYYAWIGSSRAITVKEIGTKGMQLSVGHSVCAGKEQEGTKARC</sequence>
<keyword evidence="10" id="KW-0732">Signal</keyword>
<dbReference type="InterPro" id="IPR035993">
    <property type="entry name" value="Notch-like_dom_sf"/>
</dbReference>
<dbReference type="PROSITE" id="PS50258">
    <property type="entry name" value="LNR"/>
    <property type="match status" value="1"/>
</dbReference>
<evidence type="ECO:0000256" key="3">
    <source>
        <dbReference type="ARBA" id="ARBA00022989"/>
    </source>
</evidence>
<feature type="region of interest" description="Disordered" evidence="8">
    <location>
        <begin position="535"/>
        <end position="575"/>
    </location>
</feature>
<feature type="chain" id="PRO_5045504838" evidence="10">
    <location>
        <begin position="26"/>
        <end position="769"/>
    </location>
</feature>
<comment type="subcellular location">
    <subcellularLocation>
        <location evidence="7">Endomembrane system</location>
        <topology evidence="7">Single-pass type I membrane protein</topology>
    </subcellularLocation>
</comment>
<accession>A0ABY7FN86</accession>
<dbReference type="Pfam" id="PF00066">
    <property type="entry name" value="Notch"/>
    <property type="match status" value="1"/>
</dbReference>
<feature type="signal peptide" evidence="10">
    <location>
        <begin position="1"/>
        <end position="25"/>
    </location>
</feature>
<dbReference type="SMART" id="SM00004">
    <property type="entry name" value="NL"/>
    <property type="match status" value="1"/>
</dbReference>
<evidence type="ECO:0000313" key="13">
    <source>
        <dbReference type="Proteomes" id="UP001164746"/>
    </source>
</evidence>
<reference evidence="12" key="1">
    <citation type="submission" date="2022-11" db="EMBL/GenBank/DDBJ databases">
        <title>Centuries of genome instability and evolution in soft-shell clam transmissible cancer (bioRxiv).</title>
        <authorList>
            <person name="Hart S.F.M."/>
            <person name="Yonemitsu M.A."/>
            <person name="Giersch R.M."/>
            <person name="Beal B.F."/>
            <person name="Arriagada G."/>
            <person name="Davis B.W."/>
            <person name="Ostrander E.A."/>
            <person name="Goff S.P."/>
            <person name="Metzger M.J."/>
        </authorList>
    </citation>
    <scope>NUCLEOTIDE SEQUENCE</scope>
    <source>
        <strain evidence="12">MELC-2E11</strain>
        <tissue evidence="12">Siphon/mantle</tissue>
    </source>
</reference>
<dbReference type="Gene3D" id="4.10.470.20">
    <property type="match status" value="1"/>
</dbReference>